<comment type="caution">
    <text evidence="4">The sequence shown here is derived from an EMBL/GenBank/DDBJ whole genome shotgun (WGS) entry which is preliminary data.</text>
</comment>
<keyword evidence="5" id="KW-1185">Reference proteome</keyword>
<dbReference type="PANTHER" id="PTHR48107">
    <property type="entry name" value="NADPH-DEPENDENT ALDEHYDE REDUCTASE-LIKE PROTEIN, CHLOROPLASTIC-RELATED"/>
    <property type="match status" value="1"/>
</dbReference>
<evidence type="ECO:0000313" key="4">
    <source>
        <dbReference type="EMBL" id="MEM5425951.1"/>
    </source>
</evidence>
<sequence length="287" mass="30629">MNEHRPAPPMPDQQQDRTPGRTAPMDPQPDHGEKSYRGSGRLAGKVALVTGGDSGIGRAVCIAFAREGADVAIAYYDEHDDAKETARWVEDAGRRALLLPGDIRDRAWCRELVSKTARELGKLDILVNNAAYQMTHESIESISDEEWDRTFDTNIGAMFRISREAVALMQPGAAIINTASINADKPKPTLLVYAATKGAIQNFTGGLAQLVAGRGIRVNCVAPGPIWTPLIPSTMPAEDVRDFGKATPMGRPGQPAELAGAYVLLASHEGSYISGATVAVTGGTPLI</sequence>
<dbReference type="SUPFAM" id="SSF51735">
    <property type="entry name" value="NAD(P)-binding Rossmann-fold domains"/>
    <property type="match status" value="1"/>
</dbReference>
<dbReference type="Gene3D" id="3.40.50.720">
    <property type="entry name" value="NAD(P)-binding Rossmann-like Domain"/>
    <property type="match status" value="1"/>
</dbReference>
<gene>
    <name evidence="4" type="ORF">VSR73_33480</name>
</gene>
<name>A0ABU9S0V5_9BURK</name>
<feature type="region of interest" description="Disordered" evidence="3">
    <location>
        <begin position="1"/>
        <end position="39"/>
    </location>
</feature>
<reference evidence="4 5" key="1">
    <citation type="submission" date="2024-01" db="EMBL/GenBank/DDBJ databases">
        <title>The diversity of rhizobia nodulating Mimosa spp. in eleven states of Brazil covering several biomes is determined by host plant, location, and edaphic factors.</title>
        <authorList>
            <person name="Rouws L."/>
            <person name="Barauna A."/>
            <person name="Beukes C."/>
            <person name="De Faria S.M."/>
            <person name="Gross E."/>
            <person name="Dos Reis Junior F.B."/>
            <person name="Simon M."/>
            <person name="Maluk M."/>
            <person name="Odee D.W."/>
            <person name="Kenicer G."/>
            <person name="Young J.P.W."/>
            <person name="Reis V.M."/>
            <person name="Zilli J."/>
            <person name="James E.K."/>
        </authorList>
    </citation>
    <scope>NUCLEOTIDE SEQUENCE [LARGE SCALE GENOMIC DNA]</scope>
    <source>
        <strain evidence="4 5">JPY167</strain>
    </source>
</reference>
<dbReference type="PRINTS" id="PR00081">
    <property type="entry name" value="GDHRDH"/>
</dbReference>
<evidence type="ECO:0000256" key="1">
    <source>
        <dbReference type="ARBA" id="ARBA00006484"/>
    </source>
</evidence>
<dbReference type="RefSeq" id="WP_342949753.1">
    <property type="nucleotide sequence ID" value="NZ_JAYMRV010000013.1"/>
</dbReference>
<comment type="similarity">
    <text evidence="1">Belongs to the short-chain dehydrogenases/reductases (SDR) family.</text>
</comment>
<dbReference type="PROSITE" id="PS00061">
    <property type="entry name" value="ADH_SHORT"/>
    <property type="match status" value="1"/>
</dbReference>
<protein>
    <submittedName>
        <fullName evidence="4">SDR family oxidoreductase</fullName>
    </submittedName>
</protein>
<dbReference type="Pfam" id="PF13561">
    <property type="entry name" value="adh_short_C2"/>
    <property type="match status" value="1"/>
</dbReference>
<evidence type="ECO:0000256" key="2">
    <source>
        <dbReference type="ARBA" id="ARBA00023002"/>
    </source>
</evidence>
<keyword evidence="2" id="KW-0560">Oxidoreductase</keyword>
<proteinExistence type="inferred from homology"/>
<dbReference type="EMBL" id="JAYMRV010000013">
    <property type="protein sequence ID" value="MEM5425951.1"/>
    <property type="molecule type" value="Genomic_DNA"/>
</dbReference>
<dbReference type="PANTHER" id="PTHR48107:SF16">
    <property type="entry name" value="NADPH-DEPENDENT ALDEHYDE REDUCTASE 1, CHLOROPLASTIC"/>
    <property type="match status" value="1"/>
</dbReference>
<organism evidence="4 5">
    <name type="scientific">Paraburkholderia ferrariae</name>
    <dbReference type="NCBI Taxonomy" id="386056"/>
    <lineage>
        <taxon>Bacteria</taxon>
        <taxon>Pseudomonadati</taxon>
        <taxon>Pseudomonadota</taxon>
        <taxon>Betaproteobacteria</taxon>
        <taxon>Burkholderiales</taxon>
        <taxon>Burkholderiaceae</taxon>
        <taxon>Paraburkholderia</taxon>
    </lineage>
</organism>
<dbReference type="InterPro" id="IPR036291">
    <property type="entry name" value="NAD(P)-bd_dom_sf"/>
</dbReference>
<evidence type="ECO:0000256" key="3">
    <source>
        <dbReference type="SAM" id="MobiDB-lite"/>
    </source>
</evidence>
<dbReference type="Proteomes" id="UP001489897">
    <property type="component" value="Unassembled WGS sequence"/>
</dbReference>
<dbReference type="PRINTS" id="PR00080">
    <property type="entry name" value="SDRFAMILY"/>
</dbReference>
<evidence type="ECO:0000313" key="5">
    <source>
        <dbReference type="Proteomes" id="UP001489897"/>
    </source>
</evidence>
<dbReference type="InterPro" id="IPR002347">
    <property type="entry name" value="SDR_fam"/>
</dbReference>
<accession>A0ABU9S0V5</accession>
<dbReference type="InterPro" id="IPR020904">
    <property type="entry name" value="Sc_DH/Rdtase_CS"/>
</dbReference>